<feature type="transmembrane region" description="Helical" evidence="7">
    <location>
        <begin position="188"/>
        <end position="207"/>
    </location>
</feature>
<gene>
    <name evidence="9" type="ORF">E3T55_16185</name>
</gene>
<dbReference type="EMBL" id="SOHE01000069">
    <property type="protein sequence ID" value="TFD46912.1"/>
    <property type="molecule type" value="Genomic_DNA"/>
</dbReference>
<dbReference type="GO" id="GO:0043190">
    <property type="term" value="C:ATP-binding cassette (ABC) transporter complex"/>
    <property type="evidence" value="ECO:0007669"/>
    <property type="project" value="InterPro"/>
</dbReference>
<evidence type="ECO:0000256" key="2">
    <source>
        <dbReference type="ARBA" id="ARBA00022448"/>
    </source>
</evidence>
<evidence type="ECO:0000256" key="3">
    <source>
        <dbReference type="ARBA" id="ARBA00022475"/>
    </source>
</evidence>
<dbReference type="OrthoDB" id="92598at2"/>
<dbReference type="RefSeq" id="WP_134520588.1">
    <property type="nucleotide sequence ID" value="NZ_SOHE01000069.1"/>
</dbReference>
<dbReference type="InterPro" id="IPR035906">
    <property type="entry name" value="MetI-like_sf"/>
</dbReference>
<sequence length="217" mass="23940">MTLYFGDILPYLPVMLEALWVSIYVTLISFAAGGVLGIFIYLAKASRFRSLKLISNGYIEVIRNTPLLVQLYLIYFGLGSIGINFNPLWSVLIGMTLNNSAYTAEIFRAGISAVPKGLREAGTALGMPFHQTFRYVILKPGIRNVLPALTNQFIVLFLFSSIGSVIALGELTSTLQNLNSQTLRTLEIFSVGALLYFLTSAAIAVASRITERLAFRW</sequence>
<keyword evidence="3" id="KW-1003">Cell membrane</keyword>
<keyword evidence="6 7" id="KW-0472">Membrane</keyword>
<feature type="domain" description="ABC transmembrane type-1" evidence="8">
    <location>
        <begin position="19"/>
        <end position="207"/>
    </location>
</feature>
<evidence type="ECO:0000256" key="7">
    <source>
        <dbReference type="RuleBase" id="RU363032"/>
    </source>
</evidence>
<dbReference type="SUPFAM" id="SSF161098">
    <property type="entry name" value="MetI-like"/>
    <property type="match status" value="1"/>
</dbReference>
<dbReference type="PANTHER" id="PTHR30614:SF35">
    <property type="entry name" value="ABC TRANSPORTER PERMEASE PROTEIN"/>
    <property type="match status" value="1"/>
</dbReference>
<comment type="similarity">
    <text evidence="7">Belongs to the binding-protein-dependent transport system permease family.</text>
</comment>
<dbReference type="PANTHER" id="PTHR30614">
    <property type="entry name" value="MEMBRANE COMPONENT OF AMINO ACID ABC TRANSPORTER"/>
    <property type="match status" value="1"/>
</dbReference>
<keyword evidence="2 7" id="KW-0813">Transport</keyword>
<keyword evidence="4 7" id="KW-0812">Transmembrane</keyword>
<evidence type="ECO:0000256" key="1">
    <source>
        <dbReference type="ARBA" id="ARBA00004651"/>
    </source>
</evidence>
<dbReference type="NCBIfam" id="TIGR01726">
    <property type="entry name" value="HEQRo_perm_3TM"/>
    <property type="match status" value="1"/>
</dbReference>
<comment type="subcellular location">
    <subcellularLocation>
        <location evidence="1 7">Cell membrane</location>
        <topology evidence="1 7">Multi-pass membrane protein</topology>
    </subcellularLocation>
</comment>
<dbReference type="CDD" id="cd06261">
    <property type="entry name" value="TM_PBP2"/>
    <property type="match status" value="1"/>
</dbReference>
<dbReference type="Gene3D" id="1.10.3720.10">
    <property type="entry name" value="MetI-like"/>
    <property type="match status" value="1"/>
</dbReference>
<dbReference type="Proteomes" id="UP000297447">
    <property type="component" value="Unassembled WGS sequence"/>
</dbReference>
<dbReference type="AlphaFoldDB" id="A0A4R8ZV58"/>
<evidence type="ECO:0000256" key="5">
    <source>
        <dbReference type="ARBA" id="ARBA00022989"/>
    </source>
</evidence>
<proteinExistence type="inferred from homology"/>
<dbReference type="GO" id="GO:0022857">
    <property type="term" value="F:transmembrane transporter activity"/>
    <property type="evidence" value="ECO:0007669"/>
    <property type="project" value="InterPro"/>
</dbReference>
<dbReference type="InterPro" id="IPR000515">
    <property type="entry name" value="MetI-like"/>
</dbReference>
<evidence type="ECO:0000259" key="8">
    <source>
        <dbReference type="PROSITE" id="PS50928"/>
    </source>
</evidence>
<dbReference type="InterPro" id="IPR010065">
    <property type="entry name" value="AA_ABC_transptr_permease_3TM"/>
</dbReference>
<name>A0A4R8ZV58_9MICO</name>
<reference evidence="9 10" key="1">
    <citation type="submission" date="2019-03" db="EMBL/GenBank/DDBJ databases">
        <title>Genomics of glacier-inhabiting Cryobacterium strains.</title>
        <authorList>
            <person name="Liu Q."/>
            <person name="Xin Y.-H."/>
        </authorList>
    </citation>
    <scope>NUCLEOTIDE SEQUENCE [LARGE SCALE GENOMIC DNA]</scope>
    <source>
        <strain evidence="9 10">Hh14</strain>
    </source>
</reference>
<comment type="caution">
    <text evidence="9">The sequence shown here is derived from an EMBL/GenBank/DDBJ whole genome shotgun (WGS) entry which is preliminary data.</text>
</comment>
<accession>A0A4R8ZV58</accession>
<organism evidence="9 10">
    <name type="scientific">Cryobacterium frigoriphilum</name>
    <dbReference type="NCBI Taxonomy" id="1259150"/>
    <lineage>
        <taxon>Bacteria</taxon>
        <taxon>Bacillati</taxon>
        <taxon>Actinomycetota</taxon>
        <taxon>Actinomycetes</taxon>
        <taxon>Micrococcales</taxon>
        <taxon>Microbacteriaceae</taxon>
        <taxon>Cryobacterium</taxon>
    </lineage>
</organism>
<keyword evidence="5 7" id="KW-1133">Transmembrane helix</keyword>
<evidence type="ECO:0000256" key="6">
    <source>
        <dbReference type="ARBA" id="ARBA00023136"/>
    </source>
</evidence>
<keyword evidence="10" id="KW-1185">Reference proteome</keyword>
<evidence type="ECO:0000256" key="4">
    <source>
        <dbReference type="ARBA" id="ARBA00022692"/>
    </source>
</evidence>
<dbReference type="InterPro" id="IPR043429">
    <property type="entry name" value="ArtM/GltK/GlnP/TcyL/YhdX-like"/>
</dbReference>
<dbReference type="PROSITE" id="PS50928">
    <property type="entry name" value="ABC_TM1"/>
    <property type="match status" value="1"/>
</dbReference>
<protein>
    <submittedName>
        <fullName evidence="9">Amino acid ABC transporter permease</fullName>
    </submittedName>
</protein>
<dbReference type="Pfam" id="PF00528">
    <property type="entry name" value="BPD_transp_1"/>
    <property type="match status" value="1"/>
</dbReference>
<dbReference type="GO" id="GO:0006865">
    <property type="term" value="P:amino acid transport"/>
    <property type="evidence" value="ECO:0007669"/>
    <property type="project" value="TreeGrafter"/>
</dbReference>
<evidence type="ECO:0000313" key="9">
    <source>
        <dbReference type="EMBL" id="TFD46912.1"/>
    </source>
</evidence>
<feature type="transmembrane region" description="Helical" evidence="7">
    <location>
        <begin position="148"/>
        <end position="168"/>
    </location>
</feature>
<feature type="transmembrane region" description="Helical" evidence="7">
    <location>
        <begin position="20"/>
        <end position="43"/>
    </location>
</feature>
<evidence type="ECO:0000313" key="10">
    <source>
        <dbReference type="Proteomes" id="UP000297447"/>
    </source>
</evidence>